<comment type="catalytic activity">
    <reaction evidence="1">
        <text>an L-aminoacyl-L-amino acid + H2O = 2 an L-alpha-amino acid</text>
        <dbReference type="Rhea" id="RHEA:48940"/>
        <dbReference type="ChEBI" id="CHEBI:15377"/>
        <dbReference type="ChEBI" id="CHEBI:59869"/>
        <dbReference type="ChEBI" id="CHEBI:77460"/>
        <dbReference type="EC" id="3.4.13.19"/>
    </reaction>
</comment>
<organism evidence="8 9">
    <name type="scientific">Chlorella sorokiniana</name>
    <name type="common">Freshwater green alga</name>
    <dbReference type="NCBI Taxonomy" id="3076"/>
    <lineage>
        <taxon>Eukaryota</taxon>
        <taxon>Viridiplantae</taxon>
        <taxon>Chlorophyta</taxon>
        <taxon>core chlorophytes</taxon>
        <taxon>Trebouxiophyceae</taxon>
        <taxon>Chlorellales</taxon>
        <taxon>Chlorellaceae</taxon>
        <taxon>Chlorella clade</taxon>
        <taxon>Chlorella</taxon>
    </lineage>
</organism>
<keyword evidence="9" id="KW-1185">Reference proteome</keyword>
<keyword evidence="7" id="KW-0732">Signal</keyword>
<evidence type="ECO:0000313" key="8">
    <source>
        <dbReference type="EMBL" id="PRW58931.1"/>
    </source>
</evidence>
<dbReference type="PANTHER" id="PTHR12994:SF17">
    <property type="entry name" value="LD30995P"/>
    <property type="match status" value="1"/>
</dbReference>
<feature type="signal peptide" evidence="7">
    <location>
        <begin position="1"/>
        <end position="31"/>
    </location>
</feature>
<dbReference type="AlphaFoldDB" id="A0A2P6TXZ8"/>
<feature type="chain" id="PRO_5015162546" description="membrane dipeptidase" evidence="7">
    <location>
        <begin position="32"/>
        <end position="561"/>
    </location>
</feature>
<evidence type="ECO:0000256" key="1">
    <source>
        <dbReference type="ARBA" id="ARBA00001670"/>
    </source>
</evidence>
<protein>
    <recommendedName>
        <fullName evidence="3">membrane dipeptidase</fullName>
        <ecNumber evidence="3">3.4.13.19</ecNumber>
    </recommendedName>
</protein>
<reference evidence="8 9" key="1">
    <citation type="journal article" date="2018" name="Plant J.">
        <title>Genome sequences of Chlorella sorokiniana UTEX 1602 and Micractinium conductrix SAG 241.80: implications to maltose excretion by a green alga.</title>
        <authorList>
            <person name="Arriola M.B."/>
            <person name="Velmurugan N."/>
            <person name="Zhang Y."/>
            <person name="Plunkett M.H."/>
            <person name="Hondzo H."/>
            <person name="Barney B.M."/>
        </authorList>
    </citation>
    <scope>NUCLEOTIDE SEQUENCE [LARGE SCALE GENOMIC DNA]</scope>
    <source>
        <strain evidence="9">UTEX 1602</strain>
    </source>
</reference>
<dbReference type="OrthoDB" id="5175656at2759"/>
<keyword evidence="4" id="KW-0645">Protease</keyword>
<comment type="similarity">
    <text evidence="2">Belongs to the peptidase C69 family. Secernin subfamily.</text>
</comment>
<comment type="caution">
    <text evidence="8">The sequence shown here is derived from an EMBL/GenBank/DDBJ whole genome shotgun (WGS) entry which is preliminary data.</text>
</comment>
<evidence type="ECO:0000256" key="7">
    <source>
        <dbReference type="SAM" id="SignalP"/>
    </source>
</evidence>
<dbReference type="NCBIfam" id="NF033678">
    <property type="entry name" value="C69_fam_dipept"/>
    <property type="match status" value="1"/>
</dbReference>
<evidence type="ECO:0000256" key="2">
    <source>
        <dbReference type="ARBA" id="ARBA00005705"/>
    </source>
</evidence>
<gene>
    <name evidence="8" type="ORF">C2E21_2332</name>
</gene>
<dbReference type="Pfam" id="PF03577">
    <property type="entry name" value="Peptidase_C69"/>
    <property type="match status" value="1"/>
</dbReference>
<dbReference type="PANTHER" id="PTHR12994">
    <property type="entry name" value="SECERNIN"/>
    <property type="match status" value="1"/>
</dbReference>
<evidence type="ECO:0000256" key="3">
    <source>
        <dbReference type="ARBA" id="ARBA00013110"/>
    </source>
</evidence>
<dbReference type="GO" id="GO:0006508">
    <property type="term" value="P:proteolysis"/>
    <property type="evidence" value="ECO:0007669"/>
    <property type="project" value="UniProtKB-KW"/>
</dbReference>
<dbReference type="Proteomes" id="UP000239899">
    <property type="component" value="Unassembled WGS sequence"/>
</dbReference>
<dbReference type="GO" id="GO:0070004">
    <property type="term" value="F:cysteine-type exopeptidase activity"/>
    <property type="evidence" value="ECO:0007669"/>
    <property type="project" value="InterPro"/>
</dbReference>
<dbReference type="STRING" id="3076.A0A2P6TXZ8"/>
<dbReference type="GO" id="GO:0016805">
    <property type="term" value="F:dipeptidase activity"/>
    <property type="evidence" value="ECO:0007669"/>
    <property type="project" value="UniProtKB-KW"/>
</dbReference>
<dbReference type="Gene3D" id="3.60.60.10">
    <property type="entry name" value="Penicillin V Acylase, Chain A"/>
    <property type="match status" value="1"/>
</dbReference>
<sequence length="561" mass="59979">MELPRRFPAGPAAVARLLLVLLMLVARPAAACTSYMVAAGASADGSVIIARNDDGEGAVSPSSLQYHPARQGPAVFRANLNQLELELPGPGLAYLSLPAGPLADPASGRNTSGEAAGVNEAGVAISATESIYNSAAALAADPLNEESGIIEDVIPSVILPQAITARQGAELLGQLVSQHGAGEAFGVLLADSREAWYLETASGHHWMAQRLPHTSFFISANQGRFQEVEEGRDGVLVSPGLRRFAVESGLWDPSSGRPFNFFKAFMRDGAAEANYCYPRVCLLQHMFGGCPAACNARVAPTFMQPAPARITPQAVMAAMRNHWDGTHHDPYTHSNPSEPWRPIALLRTGMGHVTVARPPSDDVPDALSVIMYAAMSTPKLSPFVPVYKSLPGDALPPELATATPEGELDRVSLFWRARRLQALVFQDWRALAPPAADAIVAWERQVERQERPAFEARYAKALRHKGKAAATQLLVEFSHRVAREAGALLDGLVGDTARRLGLPGVPSDDRLLQLLNQAAETYAFEPASDGDDNILRRDKAVWHGKGTAGASLFAPRAAATE</sequence>
<proteinExistence type="inferred from homology"/>
<dbReference type="EC" id="3.4.13.19" evidence="3"/>
<evidence type="ECO:0000256" key="5">
    <source>
        <dbReference type="ARBA" id="ARBA00022801"/>
    </source>
</evidence>
<dbReference type="InterPro" id="IPR005322">
    <property type="entry name" value="Peptidase_C69"/>
</dbReference>
<name>A0A2P6TXZ8_CHLSO</name>
<dbReference type="EMBL" id="LHPG02000004">
    <property type="protein sequence ID" value="PRW58931.1"/>
    <property type="molecule type" value="Genomic_DNA"/>
</dbReference>
<evidence type="ECO:0000256" key="4">
    <source>
        <dbReference type="ARBA" id="ARBA00022670"/>
    </source>
</evidence>
<evidence type="ECO:0000313" key="9">
    <source>
        <dbReference type="Proteomes" id="UP000239899"/>
    </source>
</evidence>
<keyword evidence="5" id="KW-0378">Hydrolase</keyword>
<dbReference type="InterPro" id="IPR047804">
    <property type="entry name" value="C69_dipept_A-like"/>
</dbReference>
<evidence type="ECO:0000256" key="6">
    <source>
        <dbReference type="ARBA" id="ARBA00022997"/>
    </source>
</evidence>
<keyword evidence="6" id="KW-0224">Dipeptidase</keyword>
<accession>A0A2P6TXZ8</accession>